<evidence type="ECO:0000313" key="3">
    <source>
        <dbReference type="Proteomes" id="UP001279410"/>
    </source>
</evidence>
<sequence>MGPAATHGGQPCHRQLVDGGHGNRAPSLSSDNCKEKDNTPVREVETMCVLVPTVMAFLETGRTSSCPAEPDSGSTESDKSFGLTGIKEECVLDALQRFSNPNKTCVVPGTVLTAQGPANATRVSSVCDCPTVRFLMHWKKGTIVHQWHDAIHLPASPVKAEGLTASEPEENSAPQGGSQSAALTMRYSGLRSLPQSAISWTPAHRAVTRPRWDSSVACAQAPTRWDRRHCQRAPDPRSATQRSSGITASRAARFPVNGSLVRIERGTSYQGCTAEVGGPWRPRISFIKLTTKSNPCLEQETPLN</sequence>
<dbReference type="AlphaFoldDB" id="A0AAD3NF27"/>
<gene>
    <name evidence="2" type="ORF">AKAME5_002220300</name>
</gene>
<comment type="caution">
    <text evidence="2">The sequence shown here is derived from an EMBL/GenBank/DDBJ whole genome shotgun (WGS) entry which is preliminary data.</text>
</comment>
<organism evidence="2 3">
    <name type="scientific">Lates japonicus</name>
    <name type="common">Japanese lates</name>
    <dbReference type="NCBI Taxonomy" id="270547"/>
    <lineage>
        <taxon>Eukaryota</taxon>
        <taxon>Metazoa</taxon>
        <taxon>Chordata</taxon>
        <taxon>Craniata</taxon>
        <taxon>Vertebrata</taxon>
        <taxon>Euteleostomi</taxon>
        <taxon>Actinopterygii</taxon>
        <taxon>Neopterygii</taxon>
        <taxon>Teleostei</taxon>
        <taxon>Neoteleostei</taxon>
        <taxon>Acanthomorphata</taxon>
        <taxon>Carangaria</taxon>
        <taxon>Carangaria incertae sedis</taxon>
        <taxon>Centropomidae</taxon>
        <taxon>Lates</taxon>
    </lineage>
</organism>
<feature type="region of interest" description="Disordered" evidence="1">
    <location>
        <begin position="1"/>
        <end position="38"/>
    </location>
</feature>
<feature type="compositionally biased region" description="Polar residues" evidence="1">
    <location>
        <begin position="238"/>
        <end position="247"/>
    </location>
</feature>
<dbReference type="Proteomes" id="UP001279410">
    <property type="component" value="Unassembled WGS sequence"/>
</dbReference>
<accession>A0AAD3NF27</accession>
<feature type="region of interest" description="Disordered" evidence="1">
    <location>
        <begin position="223"/>
        <end position="251"/>
    </location>
</feature>
<keyword evidence="3" id="KW-1185">Reference proteome</keyword>
<protein>
    <submittedName>
        <fullName evidence="2">Neuralized-like protein 4 isoform X1</fullName>
    </submittedName>
</protein>
<evidence type="ECO:0000313" key="2">
    <source>
        <dbReference type="EMBL" id="GLD70884.1"/>
    </source>
</evidence>
<proteinExistence type="predicted"/>
<reference evidence="2" key="1">
    <citation type="submission" date="2022-08" db="EMBL/GenBank/DDBJ databases">
        <title>Genome sequencing of akame (Lates japonicus).</title>
        <authorList>
            <person name="Hashiguchi Y."/>
            <person name="Takahashi H."/>
        </authorList>
    </citation>
    <scope>NUCLEOTIDE SEQUENCE</scope>
    <source>
        <strain evidence="2">Kochi</strain>
    </source>
</reference>
<evidence type="ECO:0000256" key="1">
    <source>
        <dbReference type="SAM" id="MobiDB-lite"/>
    </source>
</evidence>
<dbReference type="EMBL" id="BRZM01000458">
    <property type="protein sequence ID" value="GLD70884.1"/>
    <property type="molecule type" value="Genomic_DNA"/>
</dbReference>
<name>A0AAD3NF27_LATJO</name>